<dbReference type="GO" id="GO:0008408">
    <property type="term" value="F:3'-5' exonuclease activity"/>
    <property type="evidence" value="ECO:0007669"/>
    <property type="project" value="InterPro"/>
</dbReference>
<keyword evidence="2" id="KW-0819">tRNA processing</keyword>
<keyword evidence="3" id="KW-0540">Nuclease</keyword>
<dbReference type="PANTHER" id="PTHR47649">
    <property type="entry name" value="RIBONUCLEASE D"/>
    <property type="match status" value="1"/>
</dbReference>
<gene>
    <name evidence="7" type="ORF">METZ01_LOCUS110901</name>
</gene>
<dbReference type="SUPFAM" id="SSF47819">
    <property type="entry name" value="HRDC-like"/>
    <property type="match status" value="2"/>
</dbReference>
<dbReference type="Gene3D" id="3.30.420.10">
    <property type="entry name" value="Ribonuclease H-like superfamily/Ribonuclease H"/>
    <property type="match status" value="1"/>
</dbReference>
<evidence type="ECO:0000256" key="1">
    <source>
        <dbReference type="ARBA" id="ARBA00022490"/>
    </source>
</evidence>
<protein>
    <recommendedName>
        <fullName evidence="6">HRDC domain-containing protein</fullName>
    </recommendedName>
</protein>
<dbReference type="GO" id="GO:0008033">
    <property type="term" value="P:tRNA processing"/>
    <property type="evidence" value="ECO:0007669"/>
    <property type="project" value="UniProtKB-KW"/>
</dbReference>
<dbReference type="GO" id="GO:0033890">
    <property type="term" value="F:ribonuclease D activity"/>
    <property type="evidence" value="ECO:0007669"/>
    <property type="project" value="InterPro"/>
</dbReference>
<evidence type="ECO:0000256" key="2">
    <source>
        <dbReference type="ARBA" id="ARBA00022694"/>
    </source>
</evidence>
<organism evidence="7">
    <name type="scientific">marine metagenome</name>
    <dbReference type="NCBI Taxonomy" id="408172"/>
    <lineage>
        <taxon>unclassified sequences</taxon>
        <taxon>metagenomes</taxon>
        <taxon>ecological metagenomes</taxon>
    </lineage>
</organism>
<dbReference type="GO" id="GO:0000166">
    <property type="term" value="F:nucleotide binding"/>
    <property type="evidence" value="ECO:0007669"/>
    <property type="project" value="InterPro"/>
</dbReference>
<dbReference type="InterPro" id="IPR002121">
    <property type="entry name" value="HRDC_dom"/>
</dbReference>
<evidence type="ECO:0000256" key="3">
    <source>
        <dbReference type="ARBA" id="ARBA00022722"/>
    </source>
</evidence>
<keyword evidence="5" id="KW-0269">Exonuclease</keyword>
<proteinExistence type="predicted"/>
<dbReference type="PANTHER" id="PTHR47649:SF1">
    <property type="entry name" value="RIBONUCLEASE D"/>
    <property type="match status" value="1"/>
</dbReference>
<dbReference type="InterPro" id="IPR002562">
    <property type="entry name" value="3'-5'_exonuclease_dom"/>
</dbReference>
<dbReference type="InterPro" id="IPR051086">
    <property type="entry name" value="RNase_D-like"/>
</dbReference>
<evidence type="ECO:0000256" key="5">
    <source>
        <dbReference type="ARBA" id="ARBA00022839"/>
    </source>
</evidence>
<dbReference type="InterPro" id="IPR012337">
    <property type="entry name" value="RNaseH-like_sf"/>
</dbReference>
<dbReference type="NCBIfam" id="TIGR01388">
    <property type="entry name" value="rnd"/>
    <property type="match status" value="1"/>
</dbReference>
<evidence type="ECO:0000313" key="7">
    <source>
        <dbReference type="EMBL" id="SVA58047.1"/>
    </source>
</evidence>
<accession>A0A381X1J2</accession>
<dbReference type="AlphaFoldDB" id="A0A381X1J2"/>
<dbReference type="InterPro" id="IPR010997">
    <property type="entry name" value="HRDC-like_sf"/>
</dbReference>
<dbReference type="PROSITE" id="PS50967">
    <property type="entry name" value="HRDC"/>
    <property type="match status" value="1"/>
</dbReference>
<dbReference type="GO" id="GO:0003676">
    <property type="term" value="F:nucleic acid binding"/>
    <property type="evidence" value="ECO:0007669"/>
    <property type="project" value="InterPro"/>
</dbReference>
<sequence length="385" mass="44314">MITDNDMPVDIIRDTDRLAKLCEGWGSLPFIAIDTEFVRTNTFYPKIGLLQIADHSKCYLVDPLSIQDWSCFTNLLANPGPTFVIHSCGEDLNLLNTTLGQIPLRIFDTQIAAAFLGLGYSISYQALVAKLFNIDLPKDETRSDWLNRPLSETQQLYAANDTCYLLKIQKVLYQQLIAENKLNWLESECAFLLDSSKEAENITNWYSAYASISNAWKLDKQGLQYLQALSYWREDTARKRDKPRYWIAKDVDLFSIAQQLADDSECTLNKVNSLELSDERLLGKYADQIYKVLKYQNQAFDEVDAKMLNKPLDAAMRVKLKACQQVVKMQSEELSMAPELLARKKILHDQLWAYKNTGELVWVGELSAWRREVLEPEFVRIYSEL</sequence>
<dbReference type="EMBL" id="UINC01013432">
    <property type="protein sequence ID" value="SVA58047.1"/>
    <property type="molecule type" value="Genomic_DNA"/>
</dbReference>
<dbReference type="InterPro" id="IPR036397">
    <property type="entry name" value="RNaseH_sf"/>
</dbReference>
<evidence type="ECO:0000259" key="6">
    <source>
        <dbReference type="PROSITE" id="PS50967"/>
    </source>
</evidence>
<evidence type="ECO:0000256" key="4">
    <source>
        <dbReference type="ARBA" id="ARBA00022801"/>
    </source>
</evidence>
<dbReference type="Pfam" id="PF00570">
    <property type="entry name" value="HRDC"/>
    <property type="match status" value="1"/>
</dbReference>
<name>A0A381X1J2_9ZZZZ</name>
<dbReference type="Gene3D" id="1.10.150.80">
    <property type="entry name" value="HRDC domain"/>
    <property type="match status" value="2"/>
</dbReference>
<dbReference type="CDD" id="cd06142">
    <property type="entry name" value="RNaseD_exo"/>
    <property type="match status" value="1"/>
</dbReference>
<dbReference type="Pfam" id="PF01612">
    <property type="entry name" value="DNA_pol_A_exo1"/>
    <property type="match status" value="1"/>
</dbReference>
<reference evidence="7" key="1">
    <citation type="submission" date="2018-05" db="EMBL/GenBank/DDBJ databases">
        <authorList>
            <person name="Lanie J.A."/>
            <person name="Ng W.-L."/>
            <person name="Kazmierczak K.M."/>
            <person name="Andrzejewski T.M."/>
            <person name="Davidsen T.M."/>
            <person name="Wayne K.J."/>
            <person name="Tettelin H."/>
            <person name="Glass J.I."/>
            <person name="Rusch D."/>
            <person name="Podicherti R."/>
            <person name="Tsui H.-C.T."/>
            <person name="Winkler M.E."/>
        </authorList>
    </citation>
    <scope>NUCLEOTIDE SEQUENCE</scope>
</reference>
<dbReference type="InterPro" id="IPR044876">
    <property type="entry name" value="HRDC_dom_sf"/>
</dbReference>
<feature type="domain" description="HRDC" evidence="6">
    <location>
        <begin position="219"/>
        <end position="303"/>
    </location>
</feature>
<keyword evidence="1" id="KW-0963">Cytoplasm</keyword>
<dbReference type="SUPFAM" id="SSF53098">
    <property type="entry name" value="Ribonuclease H-like"/>
    <property type="match status" value="1"/>
</dbReference>
<dbReference type="InterPro" id="IPR006292">
    <property type="entry name" value="RNase_D"/>
</dbReference>
<keyword evidence="4" id="KW-0378">Hydrolase</keyword>
<dbReference type="SMART" id="SM00474">
    <property type="entry name" value="35EXOc"/>
    <property type="match status" value="1"/>
</dbReference>